<accession>A0A3G3JWJ3</accession>
<reference evidence="1 2" key="1">
    <citation type="submission" date="2018-10" db="EMBL/GenBank/DDBJ databases">
        <title>Genome Sequence of Cohnella sp.</title>
        <authorList>
            <person name="Srinivasan S."/>
            <person name="Kim M.K."/>
        </authorList>
    </citation>
    <scope>NUCLEOTIDE SEQUENCE [LARGE SCALE GENOMIC DNA]</scope>
    <source>
        <strain evidence="1 2">18JY8-7</strain>
    </source>
</reference>
<evidence type="ECO:0000313" key="2">
    <source>
        <dbReference type="Proteomes" id="UP000269097"/>
    </source>
</evidence>
<dbReference type="SUPFAM" id="SSF140663">
    <property type="entry name" value="TTHA0068-like"/>
    <property type="match status" value="1"/>
</dbReference>
<keyword evidence="2" id="KW-1185">Reference proteome</keyword>
<dbReference type="KEGG" id="coh:EAV92_08605"/>
<dbReference type="InterPro" id="IPR005500">
    <property type="entry name" value="DUF309"/>
</dbReference>
<proteinExistence type="predicted"/>
<dbReference type="PANTHER" id="PTHR34796">
    <property type="entry name" value="EXPRESSED PROTEIN"/>
    <property type="match status" value="1"/>
</dbReference>
<protein>
    <submittedName>
        <fullName evidence="1">DUF309 domain-containing protein</fullName>
    </submittedName>
</protein>
<evidence type="ECO:0000313" key="1">
    <source>
        <dbReference type="EMBL" id="AYQ72620.1"/>
    </source>
</evidence>
<dbReference type="AlphaFoldDB" id="A0A3G3JWJ3"/>
<dbReference type="Gene3D" id="1.10.3450.10">
    <property type="entry name" value="TTHA0068-like"/>
    <property type="match status" value="1"/>
</dbReference>
<dbReference type="Pfam" id="PF03745">
    <property type="entry name" value="DUF309"/>
    <property type="match status" value="1"/>
</dbReference>
<dbReference type="RefSeq" id="WP_123040692.1">
    <property type="nucleotide sequence ID" value="NZ_CP033433.1"/>
</dbReference>
<organism evidence="1 2">
    <name type="scientific">Cohnella candidum</name>
    <dbReference type="NCBI Taxonomy" id="2674991"/>
    <lineage>
        <taxon>Bacteria</taxon>
        <taxon>Bacillati</taxon>
        <taxon>Bacillota</taxon>
        <taxon>Bacilli</taxon>
        <taxon>Bacillales</taxon>
        <taxon>Paenibacillaceae</taxon>
        <taxon>Cohnella</taxon>
    </lineage>
</organism>
<name>A0A3G3JWJ3_9BACL</name>
<dbReference type="EMBL" id="CP033433">
    <property type="protein sequence ID" value="AYQ72620.1"/>
    <property type="molecule type" value="Genomic_DNA"/>
</dbReference>
<dbReference type="Proteomes" id="UP000269097">
    <property type="component" value="Chromosome"/>
</dbReference>
<gene>
    <name evidence="1" type="ORF">EAV92_08605</name>
</gene>
<dbReference type="PANTHER" id="PTHR34796:SF1">
    <property type="entry name" value="EXPRESSED PROTEIN"/>
    <property type="match status" value="1"/>
</dbReference>
<sequence>MNSIDHYPESYLAYLAEYYGSRDFFECHEIMEEYWKEQTGSRYEGCWLVFIRIAVACYHARRGNWAGARKMMAKAAAEADPVRMEELGMNGAELKERLRKTASAWNAEQPPSYTDFEFPIADPWLLQLSQQACLEQGWEWGTPLDRLGPDIVNRHLTRDRTHVVEARRLSAERKRQAKEKE</sequence>
<dbReference type="InterPro" id="IPR023203">
    <property type="entry name" value="TTHA0068_sf"/>
</dbReference>